<dbReference type="Gene3D" id="1.25.10.10">
    <property type="entry name" value="Leucine-rich Repeat Variant"/>
    <property type="match status" value="1"/>
</dbReference>
<evidence type="ECO:0000313" key="3">
    <source>
        <dbReference type="Proteomes" id="UP000023152"/>
    </source>
</evidence>
<organism evidence="2 3">
    <name type="scientific">Reticulomyxa filosa</name>
    <dbReference type="NCBI Taxonomy" id="46433"/>
    <lineage>
        <taxon>Eukaryota</taxon>
        <taxon>Sar</taxon>
        <taxon>Rhizaria</taxon>
        <taxon>Retaria</taxon>
        <taxon>Foraminifera</taxon>
        <taxon>Monothalamids</taxon>
        <taxon>Reticulomyxidae</taxon>
        <taxon>Reticulomyxa</taxon>
    </lineage>
</organism>
<dbReference type="EMBL" id="ASPP01027970">
    <property type="protein sequence ID" value="ETO05570.1"/>
    <property type="molecule type" value="Genomic_DNA"/>
</dbReference>
<feature type="compositionally biased region" description="Polar residues" evidence="1">
    <location>
        <begin position="446"/>
        <end position="455"/>
    </location>
</feature>
<dbReference type="InterPro" id="IPR011989">
    <property type="entry name" value="ARM-like"/>
</dbReference>
<evidence type="ECO:0000256" key="1">
    <source>
        <dbReference type="SAM" id="MobiDB-lite"/>
    </source>
</evidence>
<proteinExistence type="predicted"/>
<gene>
    <name evidence="2" type="ORF">RFI_31827</name>
</gene>
<dbReference type="InterPro" id="IPR016024">
    <property type="entry name" value="ARM-type_fold"/>
</dbReference>
<name>X6LXW0_RETFI</name>
<protein>
    <submittedName>
        <fullName evidence="2">Uncharacterized protein</fullName>
    </submittedName>
</protein>
<reference evidence="2 3" key="1">
    <citation type="journal article" date="2013" name="Curr. Biol.">
        <title>The Genome of the Foraminiferan Reticulomyxa filosa.</title>
        <authorList>
            <person name="Glockner G."/>
            <person name="Hulsmann N."/>
            <person name="Schleicher M."/>
            <person name="Noegel A.A."/>
            <person name="Eichinger L."/>
            <person name="Gallinger C."/>
            <person name="Pawlowski J."/>
            <person name="Sierra R."/>
            <person name="Euteneuer U."/>
            <person name="Pillet L."/>
            <person name="Moustafa A."/>
            <person name="Platzer M."/>
            <person name="Groth M."/>
            <person name="Szafranski K."/>
            <person name="Schliwa M."/>
        </authorList>
    </citation>
    <scope>NUCLEOTIDE SEQUENCE [LARGE SCALE GENOMIC DNA]</scope>
</reference>
<dbReference type="Proteomes" id="UP000023152">
    <property type="component" value="Unassembled WGS sequence"/>
</dbReference>
<comment type="caution">
    <text evidence="2">The sequence shown here is derived from an EMBL/GenBank/DDBJ whole genome shotgun (WGS) entry which is preliminary data.</text>
</comment>
<accession>X6LXW0</accession>
<dbReference type="SUPFAM" id="SSF48371">
    <property type="entry name" value="ARM repeat"/>
    <property type="match status" value="1"/>
</dbReference>
<keyword evidence="3" id="KW-1185">Reference proteome</keyword>
<sequence>MDDKWLSEKVASFFSILTPLEKNLAESERLDSGQILLEASSLDTVCEQLMEQDVMELLLKAFETAYSLKDITLCMGILSNMLVVPRIIKKVTETWNKRIITNSCEWGNKIFDFALTSLMSTDDINLLTYTIKCLQQLLKAQNEIIMRTSKKKDENDLENKENELNDIAKMFEDEDVIKKVSWIILFANNTTLVTNACNLLWELLEMRPTLCTFVIVKCEFIALFVGLMQRCLPHTNNMLNDNDENDDGGDVIRGLSTFEQSQVIYPLIQLLLTWFEKQENNQLQITRDTFLQTMSDNDNNMIAILTECICHFNHSQTGRTLCQLLCHLLDHSYNNLSKQQQQQQYNKLIPNSMLFKIVYQMRFDLSTPIWCVLIQHLLANAHSSNDPFLLPSIATYQEIIISHLKSFAHSTHLAPVIHTISSLFDRLAHTPTQTSSSPNKKRKLNDGTSITISFT</sequence>
<evidence type="ECO:0000313" key="2">
    <source>
        <dbReference type="EMBL" id="ETO05570.1"/>
    </source>
</evidence>
<dbReference type="AlphaFoldDB" id="X6LXW0"/>
<feature type="region of interest" description="Disordered" evidence="1">
    <location>
        <begin position="430"/>
        <end position="455"/>
    </location>
</feature>